<evidence type="ECO:0000256" key="1">
    <source>
        <dbReference type="SAM" id="Phobius"/>
    </source>
</evidence>
<evidence type="ECO:0008006" key="4">
    <source>
        <dbReference type="Google" id="ProtNLM"/>
    </source>
</evidence>
<keyword evidence="3" id="KW-1185">Reference proteome</keyword>
<gene>
    <name evidence="2" type="ORF">SYNTR_1868</name>
</gene>
<dbReference type="KEGG" id="salq:SYNTR_1868"/>
<evidence type="ECO:0000313" key="2">
    <source>
        <dbReference type="EMBL" id="QGU00462.1"/>
    </source>
</evidence>
<keyword evidence="1" id="KW-0812">Transmembrane</keyword>
<sequence>MTELLNNEPIINNVLLTEVFLAIGLSFVLVYIITLVYQKTYKGNTYSQSFVHTVIIMGVVVSVVMIVIGNNLARAFGLVGALSIIRFRMAMTDPKDIAYIFFAMAVGLACGTGFYTVAISLTFYLCIIIYVMYYFDYGKKTQHKQIVRISVPENLNYENIFDDIFEKYLEEYTLQRVETTNLGTMFELVYLVKSKEGVEHKEFLDAIRERNSNLKVSINLASGTF</sequence>
<feature type="transmembrane region" description="Helical" evidence="1">
    <location>
        <begin position="20"/>
        <end position="37"/>
    </location>
</feature>
<dbReference type="OrthoDB" id="9803265at2"/>
<dbReference type="AlphaFoldDB" id="A0A6I6DD08"/>
<dbReference type="EMBL" id="CP046457">
    <property type="protein sequence ID" value="QGU00462.1"/>
    <property type="molecule type" value="Genomic_DNA"/>
</dbReference>
<dbReference type="InterPro" id="IPR032531">
    <property type="entry name" value="DUF4956"/>
</dbReference>
<keyword evidence="1" id="KW-0472">Membrane</keyword>
<feature type="transmembrane region" description="Helical" evidence="1">
    <location>
        <begin position="97"/>
        <end position="115"/>
    </location>
</feature>
<protein>
    <recommendedName>
        <fullName evidence="4">DUF4956 domain-containing protein</fullName>
    </recommendedName>
</protein>
<reference evidence="3" key="1">
    <citation type="journal article" date="2019" name="Microbiology">
        <title>Complete Genome Sequence of an Uncultured Bacterium of the Candidate Phylum Bipolaricaulota.</title>
        <authorList>
            <person name="Kadnikov V.V."/>
            <person name="Mardanov A.V."/>
            <person name="Beletsky A.V."/>
            <person name="Frank Y.A."/>
            <person name="Karnachuk O.V."/>
            <person name="Ravin N.V."/>
        </authorList>
    </citation>
    <scope>NUCLEOTIDE SEQUENCE [LARGE SCALE GENOMIC DNA]</scope>
</reference>
<dbReference type="Proteomes" id="UP000426444">
    <property type="component" value="Chromosome"/>
</dbReference>
<dbReference type="RefSeq" id="WP_156204241.1">
    <property type="nucleotide sequence ID" value="NZ_CP046457.1"/>
</dbReference>
<proteinExistence type="predicted"/>
<accession>A0A6I6DD08</accession>
<feature type="transmembrane region" description="Helical" evidence="1">
    <location>
        <begin position="49"/>
        <end position="68"/>
    </location>
</feature>
<dbReference type="Pfam" id="PF16316">
    <property type="entry name" value="DUF4956"/>
    <property type="match status" value="1"/>
</dbReference>
<keyword evidence="1" id="KW-1133">Transmembrane helix</keyword>
<name>A0A6I6DD08_9FIRM</name>
<organism evidence="2 3">
    <name type="scientific">Candidatus Syntrophocurvum alkaliphilum</name>
    <dbReference type="NCBI Taxonomy" id="2293317"/>
    <lineage>
        <taxon>Bacteria</taxon>
        <taxon>Bacillati</taxon>
        <taxon>Bacillota</taxon>
        <taxon>Clostridia</taxon>
        <taxon>Eubacteriales</taxon>
        <taxon>Syntrophomonadaceae</taxon>
        <taxon>Candidatus Syntrophocurvum</taxon>
    </lineage>
</organism>
<evidence type="ECO:0000313" key="3">
    <source>
        <dbReference type="Proteomes" id="UP000426444"/>
    </source>
</evidence>